<dbReference type="EMBL" id="BEXD01002711">
    <property type="protein sequence ID" value="GBB99166.1"/>
    <property type="molecule type" value="Genomic_DNA"/>
</dbReference>
<evidence type="ECO:0000313" key="1">
    <source>
        <dbReference type="EMBL" id="GBB99166.1"/>
    </source>
</evidence>
<reference evidence="1 2" key="1">
    <citation type="submission" date="2017-11" db="EMBL/GenBank/DDBJ databases">
        <title>The genome of Rhizophagus clarus HR1 reveals common genetic basis of auxotrophy among arbuscular mycorrhizal fungi.</title>
        <authorList>
            <person name="Kobayashi Y."/>
        </authorList>
    </citation>
    <scope>NUCLEOTIDE SEQUENCE [LARGE SCALE GENOMIC DNA]</scope>
    <source>
        <strain evidence="1 2">HR1</strain>
    </source>
</reference>
<feature type="non-terminal residue" evidence="1">
    <location>
        <position position="138"/>
    </location>
</feature>
<evidence type="ECO:0000313" key="2">
    <source>
        <dbReference type="Proteomes" id="UP000247702"/>
    </source>
</evidence>
<proteinExistence type="predicted"/>
<keyword evidence="2" id="KW-1185">Reference proteome</keyword>
<gene>
    <name evidence="1" type="ORF">RclHR1_34380001</name>
</gene>
<protein>
    <recommendedName>
        <fullName evidence="3">DDE-1 domain-containing protein</fullName>
    </recommendedName>
</protein>
<name>A0A2Z6S4G7_9GLOM</name>
<comment type="caution">
    <text evidence="1">The sequence shown here is derived from an EMBL/GenBank/DDBJ whole genome shotgun (WGS) entry which is preliminary data.</text>
</comment>
<dbReference type="Proteomes" id="UP000247702">
    <property type="component" value="Unassembled WGS sequence"/>
</dbReference>
<organism evidence="1 2">
    <name type="scientific">Rhizophagus clarus</name>
    <dbReference type="NCBI Taxonomy" id="94130"/>
    <lineage>
        <taxon>Eukaryota</taxon>
        <taxon>Fungi</taxon>
        <taxon>Fungi incertae sedis</taxon>
        <taxon>Mucoromycota</taxon>
        <taxon>Glomeromycotina</taxon>
        <taxon>Glomeromycetes</taxon>
        <taxon>Glomerales</taxon>
        <taxon>Glomeraceae</taxon>
        <taxon>Rhizophagus</taxon>
    </lineage>
</organism>
<evidence type="ECO:0008006" key="3">
    <source>
        <dbReference type="Google" id="ProtNLM"/>
    </source>
</evidence>
<dbReference type="AlphaFoldDB" id="A0A2Z6S4G7"/>
<accession>A0A2Z6S4G7</accession>
<sequence length="138" mass="15718">MILQQKGLEFAKIFNVENKLKSAPVESLLKEHARLHTLLAKYDKEDIYNADETGLFFKMEPNQTLGTNSTSDHRKNKLNIKVVINYITDAWSNITQTTIQNCWIKTGILPSGNIKDVDDVNNNGDDINLDLSELERLL</sequence>